<dbReference type="InterPro" id="IPR018060">
    <property type="entry name" value="HTH_AraC"/>
</dbReference>
<dbReference type="PANTHER" id="PTHR46796">
    <property type="entry name" value="HTH-TYPE TRANSCRIPTIONAL ACTIVATOR RHAS-RELATED"/>
    <property type="match status" value="1"/>
</dbReference>
<proteinExistence type="predicted"/>
<evidence type="ECO:0000256" key="1">
    <source>
        <dbReference type="ARBA" id="ARBA00023015"/>
    </source>
</evidence>
<dbReference type="PRINTS" id="PR00032">
    <property type="entry name" value="HTHARAC"/>
</dbReference>
<keyword evidence="6" id="KW-1185">Reference proteome</keyword>
<dbReference type="Pfam" id="PF12833">
    <property type="entry name" value="HTH_18"/>
    <property type="match status" value="1"/>
</dbReference>
<evidence type="ECO:0000313" key="5">
    <source>
        <dbReference type="EMBL" id="QPF88630.1"/>
    </source>
</evidence>
<dbReference type="GO" id="GO:0003700">
    <property type="term" value="F:DNA-binding transcription factor activity"/>
    <property type="evidence" value="ECO:0007669"/>
    <property type="project" value="InterPro"/>
</dbReference>
<dbReference type="PROSITE" id="PS01124">
    <property type="entry name" value="HTH_ARAC_FAMILY_2"/>
    <property type="match status" value="1"/>
</dbReference>
<reference evidence="5 6" key="1">
    <citation type="submission" date="2020-09" db="EMBL/GenBank/DDBJ databases">
        <title>Complete genomes of bradyrhizobia occurring on native shrubby legumes in Australia.</title>
        <authorList>
            <person name="Lafay B."/>
        </authorList>
    </citation>
    <scope>NUCLEOTIDE SEQUENCE [LARGE SCALE GENOMIC DNA]</scope>
    <source>
        <strain evidence="5 6">BDV5040</strain>
    </source>
</reference>
<protein>
    <submittedName>
        <fullName evidence="5">Helix-turn-helix domain-containing protein</fullName>
    </submittedName>
</protein>
<keyword evidence="2" id="KW-0238">DNA-binding</keyword>
<dbReference type="SUPFAM" id="SSF46689">
    <property type="entry name" value="Homeodomain-like"/>
    <property type="match status" value="1"/>
</dbReference>
<keyword evidence="3" id="KW-0804">Transcription</keyword>
<dbReference type="Pfam" id="PF14525">
    <property type="entry name" value="AraC_binding_2"/>
    <property type="match status" value="1"/>
</dbReference>
<dbReference type="Proteomes" id="UP000594621">
    <property type="component" value="Chromosome"/>
</dbReference>
<gene>
    <name evidence="5" type="ORF">IC761_19015</name>
</gene>
<dbReference type="SMART" id="SM00342">
    <property type="entry name" value="HTH_ARAC"/>
    <property type="match status" value="1"/>
</dbReference>
<evidence type="ECO:0000256" key="2">
    <source>
        <dbReference type="ARBA" id="ARBA00023125"/>
    </source>
</evidence>
<dbReference type="PANTHER" id="PTHR46796:SF6">
    <property type="entry name" value="ARAC SUBFAMILY"/>
    <property type="match status" value="1"/>
</dbReference>
<organism evidence="5 6">
    <name type="scientific">Bradyrhizobium commune</name>
    <dbReference type="NCBI Taxonomy" id="83627"/>
    <lineage>
        <taxon>Bacteria</taxon>
        <taxon>Pseudomonadati</taxon>
        <taxon>Pseudomonadota</taxon>
        <taxon>Alphaproteobacteria</taxon>
        <taxon>Hyphomicrobiales</taxon>
        <taxon>Nitrobacteraceae</taxon>
        <taxon>Bradyrhizobium</taxon>
    </lineage>
</organism>
<dbReference type="Gene3D" id="1.10.10.60">
    <property type="entry name" value="Homeodomain-like"/>
    <property type="match status" value="1"/>
</dbReference>
<accession>A0A7S9GXG1</accession>
<dbReference type="EMBL" id="CP061379">
    <property type="protein sequence ID" value="QPF88630.1"/>
    <property type="molecule type" value="Genomic_DNA"/>
</dbReference>
<evidence type="ECO:0000313" key="6">
    <source>
        <dbReference type="Proteomes" id="UP000594621"/>
    </source>
</evidence>
<dbReference type="KEGG" id="bcou:IC761_19015"/>
<dbReference type="InterPro" id="IPR035418">
    <property type="entry name" value="AraC-bd_2"/>
</dbReference>
<sequence>MAGQARLEFGGLGDALVFKTSAMPHSLARAICCKNATLPSPIVLSFQLAGSARVRQDGRSYVLHPGDWCLWDTLVPVETWAITGAVEFLSVALSRPSDPDLQRLLVAGTATRLDGKIGIARVLQKTLTEIFGQLGHIPPASGEALRIAVTMMAWEALREQVGAPASASTCRDVLMSRAKAYIEAHLADPGLAVAAIADSCGISARSIHRAFARDPAGSVSRYIWGRRLSRCADALRDGGDASHGITEICLSWGFNSSSHFSRLFKEQFGVSPRLYRSSLGLDPVAQR</sequence>
<keyword evidence="1" id="KW-0805">Transcription regulation</keyword>
<dbReference type="InterPro" id="IPR009057">
    <property type="entry name" value="Homeodomain-like_sf"/>
</dbReference>
<name>A0A7S9GXG1_9BRAD</name>
<dbReference type="InterPro" id="IPR020449">
    <property type="entry name" value="Tscrpt_reg_AraC-type_HTH"/>
</dbReference>
<evidence type="ECO:0000259" key="4">
    <source>
        <dbReference type="PROSITE" id="PS01124"/>
    </source>
</evidence>
<dbReference type="GO" id="GO:0043565">
    <property type="term" value="F:sequence-specific DNA binding"/>
    <property type="evidence" value="ECO:0007669"/>
    <property type="project" value="InterPro"/>
</dbReference>
<feature type="domain" description="HTH araC/xylS-type" evidence="4">
    <location>
        <begin position="176"/>
        <end position="278"/>
    </location>
</feature>
<evidence type="ECO:0000256" key="3">
    <source>
        <dbReference type="ARBA" id="ARBA00023163"/>
    </source>
</evidence>
<dbReference type="InterPro" id="IPR050204">
    <property type="entry name" value="AraC_XylS_family_regulators"/>
</dbReference>
<dbReference type="AlphaFoldDB" id="A0A7S9GXG1"/>